<feature type="domain" description="ABC transporter" evidence="10">
    <location>
        <begin position="1165"/>
        <end position="1398"/>
    </location>
</feature>
<dbReference type="InterPro" id="IPR017871">
    <property type="entry name" value="ABC_transporter-like_CS"/>
</dbReference>
<dbReference type="InterPro" id="IPR003439">
    <property type="entry name" value="ABC_transporter-like_ATP-bd"/>
</dbReference>
<evidence type="ECO:0000256" key="2">
    <source>
        <dbReference type="ARBA" id="ARBA00022448"/>
    </source>
</evidence>
<dbReference type="SUPFAM" id="SSF90123">
    <property type="entry name" value="ABC transporter transmembrane region"/>
    <property type="match status" value="2"/>
</dbReference>
<feature type="transmembrane region" description="Helical" evidence="9">
    <location>
        <begin position="48"/>
        <end position="69"/>
    </location>
</feature>
<dbReference type="InterPro" id="IPR027417">
    <property type="entry name" value="P-loop_NTPase"/>
</dbReference>
<feature type="transmembrane region" description="Helical" evidence="9">
    <location>
        <begin position="855"/>
        <end position="880"/>
    </location>
</feature>
<evidence type="ECO:0000256" key="5">
    <source>
        <dbReference type="ARBA" id="ARBA00022840"/>
    </source>
</evidence>
<dbReference type="SMART" id="SM00382">
    <property type="entry name" value="AAA"/>
    <property type="match status" value="2"/>
</dbReference>
<name>A0ABQ9JKT7_9CUCU</name>
<feature type="transmembrane region" description="Helical" evidence="9">
    <location>
        <begin position="440"/>
        <end position="463"/>
    </location>
</feature>
<dbReference type="Gene3D" id="1.20.1560.10">
    <property type="entry name" value="ABC transporter type 1, transmembrane domain"/>
    <property type="match status" value="2"/>
</dbReference>
<reference evidence="12" key="1">
    <citation type="journal article" date="2023" name="Insect Mol. Biol.">
        <title>Genome sequencing provides insights into the evolution of gene families encoding plant cell wall-degrading enzymes in longhorned beetles.</title>
        <authorList>
            <person name="Shin N.R."/>
            <person name="Okamura Y."/>
            <person name="Kirsch R."/>
            <person name="Pauchet Y."/>
        </authorList>
    </citation>
    <scope>NUCLEOTIDE SEQUENCE</scope>
    <source>
        <strain evidence="12">MMC_N1</strain>
    </source>
</reference>
<dbReference type="EMBL" id="JAPWTJ010000400">
    <property type="protein sequence ID" value="KAJ8978826.1"/>
    <property type="molecule type" value="Genomic_DNA"/>
</dbReference>
<evidence type="ECO:0000256" key="7">
    <source>
        <dbReference type="ARBA" id="ARBA00023136"/>
    </source>
</evidence>
<feature type="transmembrane region" description="Helical" evidence="9">
    <location>
        <begin position="1040"/>
        <end position="1060"/>
    </location>
</feature>
<feature type="domain" description="ABC transmembrane type-1" evidence="11">
    <location>
        <begin position="854"/>
        <end position="1129"/>
    </location>
</feature>
<keyword evidence="4" id="KW-0547">Nucleotide-binding</keyword>
<keyword evidence="7 9" id="KW-0472">Membrane</keyword>
<feature type="transmembrane region" description="Helical" evidence="9">
    <location>
        <begin position="209"/>
        <end position="229"/>
    </location>
</feature>
<keyword evidence="5" id="KW-0067">ATP-binding</keyword>
<sequence>MLVAFLNEYGRTETANRQSSDGRDGRKSQANVSEVNGVVRPSKVVLTLFGHALQCVLLTFVISTGYFTYLSDGRYNEGHEEAQSGRKRQLLVGTNILLTNLQKDLITDAIIKNDMGKVLFKIVDKYMFPIFKKTYKEKLTEDDLFRPLDEHKSSNLGSKLEKLWKEEYRIHKKTALHRALFRLFGLWFTIVGVIKLVNELMLIPEAMSMNIPHFTVVSPLVIGKLVSFFETGQTRISKHEAFYYAGGLILCLLADAVIAHPSMLALQHISMKLRVACSALIYRKMLRLSRTALGDITTGQFINLLSNDVSKFDQGFVLTHFVWIGPIQVAVGTWLLYREIGVSALFGMAFLVSFVPFQMWLAKRSAVLRLRTALRTDERVRLMNEVISGIQVIKMYCWEKSFAQLVSLARRKEISAIRAHSFVIGLIYSFEIFISRTSIFLSILGYALLVITILFSISLTSIAEINISIKRIHKILTYEERADFALEDDRKLAYSTKENGLGSNNKRRRVDKSLKPRIKLENVIAKWSEESTAEDALNNISLSISSSQLLAVIGPVGSGKSSLINLFLKELPIKSGKMEVVGKISFSAQEPWLFSGSVRQNILFGEPFDEDRYQTVVDVCALKSDFALFPFGDKTLVGEKGKALSGGQKARINLARCVYKQADIYLLDDPLSAVDANVGKHLYERCIQGFLSNKICVLVTHQLQYLQNANKIIIMNDGKIQVEGTYSELQTSGLNFGKLLQEFNTDEIEEKEKKIKSRQNSEQETEESEDEDPQIQKESQGTGGIKGSTYWKYFRAGGGPVSICLLIFMFILCQLVANGGEYFVTYWVNLEQDFAERVANNETSANEALPRENIIYYYSAITLGTIIIAVVKSIYFMLFFTRASRNLHDFIFSRIIRATMRFYNLNPSGRILNRFSKDLGTIDEYIPSVLIDVIEIALLLLGVIILSSMVDPWLLAPSSVLLLIFYFLRMFYIETSRSVKRIEAITKSPMLSHMTATIHGLSTIRAFSAQDMLIEEFDDYQDKHSSSWYLFIASSRCFGFWLDLLCIFFITVATFTLLAFNQREKEDKLFVATLTRHRRLLCPELNCNDWCLCSFLEMHGGDLGLVITQFMGLMGSLQWGMRQWSELENQMTSVERVLEYTKLESEPEREESKNLPADWPAHGRIEFRDVKLRYDQSDSYVLKGLSFIVQTKEKIGIVGRTGAGKSSTISALFQLYELEGSILIDDVDTTKLPLDEVRTKISIIPQEPVLFSGSMRKNLDPFEEYSDDVLWNALEQVELKEVIAELPAGLNTNVSEGGGNFSVGQRQLVCLARALIRNNKILVMDEATANVDPHTDGLIQNTIRSKFSDCSVLTIAHRLHTVMDSDKILVMDGGMLKEFNHPYILLQNEDGLLRRLVNTTGKTTAINLENIAKENYLKKTV</sequence>
<evidence type="ECO:0000259" key="10">
    <source>
        <dbReference type="PROSITE" id="PS50893"/>
    </source>
</evidence>
<evidence type="ECO:0000256" key="1">
    <source>
        <dbReference type="ARBA" id="ARBA00004370"/>
    </source>
</evidence>
<dbReference type="PROSITE" id="PS50929">
    <property type="entry name" value="ABC_TM1F"/>
    <property type="match status" value="2"/>
</dbReference>
<organism evidence="12 13">
    <name type="scientific">Molorchus minor</name>
    <dbReference type="NCBI Taxonomy" id="1323400"/>
    <lineage>
        <taxon>Eukaryota</taxon>
        <taxon>Metazoa</taxon>
        <taxon>Ecdysozoa</taxon>
        <taxon>Arthropoda</taxon>
        <taxon>Hexapoda</taxon>
        <taxon>Insecta</taxon>
        <taxon>Pterygota</taxon>
        <taxon>Neoptera</taxon>
        <taxon>Endopterygota</taxon>
        <taxon>Coleoptera</taxon>
        <taxon>Polyphaga</taxon>
        <taxon>Cucujiformia</taxon>
        <taxon>Chrysomeloidea</taxon>
        <taxon>Cerambycidae</taxon>
        <taxon>Lamiinae</taxon>
        <taxon>Monochamini</taxon>
        <taxon>Molorchus</taxon>
    </lineage>
</organism>
<dbReference type="PROSITE" id="PS50893">
    <property type="entry name" value="ABC_TRANSPORTER_2"/>
    <property type="match status" value="2"/>
</dbReference>
<dbReference type="InterPro" id="IPR011527">
    <property type="entry name" value="ABC1_TM_dom"/>
</dbReference>
<keyword evidence="13" id="KW-1185">Reference proteome</keyword>
<dbReference type="Pfam" id="PF00005">
    <property type="entry name" value="ABC_tran"/>
    <property type="match status" value="2"/>
</dbReference>
<feature type="transmembrane region" description="Helical" evidence="9">
    <location>
        <begin position="241"/>
        <end position="259"/>
    </location>
</feature>
<accession>A0ABQ9JKT7</accession>
<feature type="region of interest" description="Disordered" evidence="8">
    <location>
        <begin position="751"/>
        <end position="783"/>
    </location>
</feature>
<feature type="domain" description="ABC transmembrane type-1" evidence="11">
    <location>
        <begin position="214"/>
        <end position="452"/>
    </location>
</feature>
<dbReference type="InterPro" id="IPR036640">
    <property type="entry name" value="ABC1_TM_sf"/>
</dbReference>
<dbReference type="InterPro" id="IPR050173">
    <property type="entry name" value="ABC_transporter_C-like"/>
</dbReference>
<evidence type="ECO:0000256" key="8">
    <source>
        <dbReference type="SAM" id="MobiDB-lite"/>
    </source>
</evidence>
<protein>
    <submittedName>
        <fullName evidence="12">Uncharacterized protein</fullName>
    </submittedName>
</protein>
<keyword evidence="6 9" id="KW-1133">Transmembrane helix</keyword>
<comment type="caution">
    <text evidence="12">The sequence shown here is derived from an EMBL/GenBank/DDBJ whole genome shotgun (WGS) entry which is preliminary data.</text>
</comment>
<comment type="subcellular location">
    <subcellularLocation>
        <location evidence="1">Membrane</location>
    </subcellularLocation>
</comment>
<dbReference type="PANTHER" id="PTHR24223:SF448">
    <property type="entry name" value="FI20146P1-RELATED"/>
    <property type="match status" value="1"/>
</dbReference>
<gene>
    <name evidence="12" type="ORF">NQ317_018917</name>
</gene>
<feature type="transmembrane region" description="Helical" evidence="9">
    <location>
        <begin position="179"/>
        <end position="197"/>
    </location>
</feature>
<evidence type="ECO:0000259" key="11">
    <source>
        <dbReference type="PROSITE" id="PS50929"/>
    </source>
</evidence>
<dbReference type="PROSITE" id="PS00211">
    <property type="entry name" value="ABC_TRANSPORTER_1"/>
    <property type="match status" value="2"/>
</dbReference>
<feature type="transmembrane region" description="Helical" evidence="9">
    <location>
        <begin position="343"/>
        <end position="362"/>
    </location>
</feature>
<dbReference type="Proteomes" id="UP001162164">
    <property type="component" value="Unassembled WGS sequence"/>
</dbReference>
<feature type="transmembrane region" description="Helical" evidence="9">
    <location>
        <begin position="316"/>
        <end position="337"/>
    </location>
</feature>
<dbReference type="CDD" id="cd03244">
    <property type="entry name" value="ABCC_MRP_domain2"/>
    <property type="match status" value="1"/>
</dbReference>
<feature type="transmembrane region" description="Helical" evidence="9">
    <location>
        <begin position="925"/>
        <end position="947"/>
    </location>
</feature>
<evidence type="ECO:0000256" key="6">
    <source>
        <dbReference type="ARBA" id="ARBA00022989"/>
    </source>
</evidence>
<evidence type="ECO:0000256" key="3">
    <source>
        <dbReference type="ARBA" id="ARBA00022692"/>
    </source>
</evidence>
<dbReference type="Pfam" id="PF00664">
    <property type="entry name" value="ABC_membrane"/>
    <property type="match status" value="2"/>
</dbReference>
<evidence type="ECO:0000313" key="13">
    <source>
        <dbReference type="Proteomes" id="UP001162164"/>
    </source>
</evidence>
<dbReference type="Gene3D" id="3.40.50.300">
    <property type="entry name" value="P-loop containing nucleotide triphosphate hydrolases"/>
    <property type="match status" value="2"/>
</dbReference>
<evidence type="ECO:0000256" key="4">
    <source>
        <dbReference type="ARBA" id="ARBA00022741"/>
    </source>
</evidence>
<dbReference type="CDD" id="cd03250">
    <property type="entry name" value="ABCC_MRP_domain1"/>
    <property type="match status" value="1"/>
</dbReference>
<feature type="transmembrane region" description="Helical" evidence="9">
    <location>
        <begin position="796"/>
        <end position="817"/>
    </location>
</feature>
<dbReference type="SUPFAM" id="SSF52540">
    <property type="entry name" value="P-loop containing nucleoside triphosphate hydrolases"/>
    <property type="match status" value="2"/>
</dbReference>
<proteinExistence type="predicted"/>
<dbReference type="InterPro" id="IPR003593">
    <property type="entry name" value="AAA+_ATPase"/>
</dbReference>
<feature type="transmembrane region" description="Helical" evidence="9">
    <location>
        <begin position="953"/>
        <end position="972"/>
    </location>
</feature>
<evidence type="ECO:0000256" key="9">
    <source>
        <dbReference type="SAM" id="Phobius"/>
    </source>
</evidence>
<feature type="compositionally biased region" description="Acidic residues" evidence="8">
    <location>
        <begin position="763"/>
        <end position="773"/>
    </location>
</feature>
<dbReference type="PANTHER" id="PTHR24223">
    <property type="entry name" value="ATP-BINDING CASSETTE SUB-FAMILY C"/>
    <property type="match status" value="1"/>
</dbReference>
<keyword evidence="3 9" id="KW-0812">Transmembrane</keyword>
<keyword evidence="2" id="KW-0813">Transport</keyword>
<evidence type="ECO:0000313" key="12">
    <source>
        <dbReference type="EMBL" id="KAJ8978826.1"/>
    </source>
</evidence>
<feature type="domain" description="ABC transporter" evidence="10">
    <location>
        <begin position="518"/>
        <end position="742"/>
    </location>
</feature>